<organism evidence="2 3">
    <name type="scientific">Streptomyces sulfonofaciens</name>
    <dbReference type="NCBI Taxonomy" id="68272"/>
    <lineage>
        <taxon>Bacteria</taxon>
        <taxon>Bacillati</taxon>
        <taxon>Actinomycetota</taxon>
        <taxon>Actinomycetes</taxon>
        <taxon>Kitasatosporales</taxon>
        <taxon>Streptomycetaceae</taxon>
        <taxon>Streptomyces</taxon>
    </lineage>
</organism>
<reference evidence="2" key="2">
    <citation type="submission" date="2020-09" db="EMBL/GenBank/DDBJ databases">
        <authorList>
            <person name="Sun Q."/>
            <person name="Ohkuma M."/>
        </authorList>
    </citation>
    <scope>NUCLEOTIDE SEQUENCE</scope>
    <source>
        <strain evidence="2">JCM 5069</strain>
    </source>
</reference>
<proteinExistence type="predicted"/>
<evidence type="ECO:0000313" key="2">
    <source>
        <dbReference type="EMBL" id="GHH68755.1"/>
    </source>
</evidence>
<reference evidence="2" key="1">
    <citation type="journal article" date="2014" name="Int. J. Syst. Evol. Microbiol.">
        <title>Complete genome sequence of Corynebacterium casei LMG S-19264T (=DSM 44701T), isolated from a smear-ripened cheese.</title>
        <authorList>
            <consortium name="US DOE Joint Genome Institute (JGI-PGF)"/>
            <person name="Walter F."/>
            <person name="Albersmeier A."/>
            <person name="Kalinowski J."/>
            <person name="Ruckert C."/>
        </authorList>
    </citation>
    <scope>NUCLEOTIDE SEQUENCE</scope>
    <source>
        <strain evidence="2">JCM 5069</strain>
    </source>
</reference>
<dbReference type="AlphaFoldDB" id="A0A919KPX5"/>
<dbReference type="EMBL" id="BNCD01000001">
    <property type="protein sequence ID" value="GHH68755.1"/>
    <property type="molecule type" value="Genomic_DNA"/>
</dbReference>
<feature type="domain" description="DNA primase/polymerase bifunctional N-terminal" evidence="1">
    <location>
        <begin position="12"/>
        <end position="141"/>
    </location>
</feature>
<dbReference type="InterPro" id="IPR015330">
    <property type="entry name" value="DNA_primase/pol_bifunc_N"/>
</dbReference>
<keyword evidence="3" id="KW-1185">Reference proteome</keyword>
<evidence type="ECO:0000313" key="3">
    <source>
        <dbReference type="Proteomes" id="UP000603708"/>
    </source>
</evidence>
<evidence type="ECO:0000259" key="1">
    <source>
        <dbReference type="Pfam" id="PF09250"/>
    </source>
</evidence>
<accession>A0A919KPX5</accession>
<sequence length="193" mass="21713">MDDVQRMTKRGAEWLSSVAEDPELCRKQWADDPRRPGTLPTGLAFDIVITEQRLGVETFDQLVRRQMPVGPVMVDRAARSMGFFLPARSCERFERLVFEETDSPPDYRYLHQGSFVVVPGPIPLACDRYQWLRAPIRCPESSPLRTASLAVMLVAAAALMERAEHYGERYSTDHFGHVEGLDDGQGSAVDDGE</sequence>
<name>A0A919KPX5_9ACTN</name>
<protein>
    <recommendedName>
        <fullName evidence="1">DNA primase/polymerase bifunctional N-terminal domain-containing protein</fullName>
    </recommendedName>
</protein>
<dbReference type="Proteomes" id="UP000603708">
    <property type="component" value="Unassembled WGS sequence"/>
</dbReference>
<gene>
    <name evidence="2" type="ORF">GCM10018793_00040</name>
</gene>
<comment type="caution">
    <text evidence="2">The sequence shown here is derived from an EMBL/GenBank/DDBJ whole genome shotgun (WGS) entry which is preliminary data.</text>
</comment>
<dbReference type="Pfam" id="PF09250">
    <property type="entry name" value="Prim-Pol"/>
    <property type="match status" value="1"/>
</dbReference>